<dbReference type="GO" id="GO:0006952">
    <property type="term" value="P:defense response"/>
    <property type="evidence" value="ECO:0007669"/>
    <property type="project" value="TreeGrafter"/>
</dbReference>
<keyword evidence="10" id="KW-0813">Transport</keyword>
<evidence type="ECO:0000256" key="12">
    <source>
        <dbReference type="SAM" id="MobiDB-lite"/>
    </source>
</evidence>
<dbReference type="PROSITE" id="PS50222">
    <property type="entry name" value="EF_HAND_2"/>
    <property type="match status" value="1"/>
</dbReference>
<dbReference type="InterPro" id="IPR013112">
    <property type="entry name" value="FAD-bd_8"/>
</dbReference>
<evidence type="ECO:0000256" key="8">
    <source>
        <dbReference type="ARBA" id="ARBA00022989"/>
    </source>
</evidence>
<dbReference type="GO" id="GO:0043020">
    <property type="term" value="C:NADPH oxidase complex"/>
    <property type="evidence" value="ECO:0007669"/>
    <property type="project" value="TreeGrafter"/>
</dbReference>
<evidence type="ECO:0000259" key="15">
    <source>
        <dbReference type="PROSITE" id="PS51384"/>
    </source>
</evidence>
<dbReference type="PANTHER" id="PTHR11972">
    <property type="entry name" value="NADPH OXIDASE"/>
    <property type="match status" value="1"/>
</dbReference>
<dbReference type="SUPFAM" id="SSF52343">
    <property type="entry name" value="Ferredoxin reductase-like, C-terminal NADP-linked domain"/>
    <property type="match status" value="1"/>
</dbReference>
<dbReference type="EMBL" id="CP051143">
    <property type="protein sequence ID" value="QIX01865.1"/>
    <property type="molecule type" value="Genomic_DNA"/>
</dbReference>
<evidence type="ECO:0008006" key="18">
    <source>
        <dbReference type="Google" id="ProtNLM"/>
    </source>
</evidence>
<dbReference type="PROSITE" id="PS51384">
    <property type="entry name" value="FAD_FR"/>
    <property type="match status" value="1"/>
</dbReference>
<keyword evidence="2" id="KW-0285">Flavoprotein</keyword>
<dbReference type="GO" id="GO:0042554">
    <property type="term" value="P:superoxide anion generation"/>
    <property type="evidence" value="ECO:0007669"/>
    <property type="project" value="TreeGrafter"/>
</dbReference>
<evidence type="ECO:0000256" key="7">
    <source>
        <dbReference type="ARBA" id="ARBA00022982"/>
    </source>
</evidence>
<feature type="transmembrane region" description="Helical" evidence="13">
    <location>
        <begin position="285"/>
        <end position="303"/>
    </location>
</feature>
<dbReference type="SMART" id="SM00054">
    <property type="entry name" value="EFh"/>
    <property type="match status" value="1"/>
</dbReference>
<evidence type="ECO:0000256" key="2">
    <source>
        <dbReference type="ARBA" id="ARBA00022630"/>
    </source>
</evidence>
<reference evidence="16 17" key="1">
    <citation type="journal article" date="2016" name="Sci. Rep.">
        <title>Peltaster fructicola genome reveals evolution from an invasive phytopathogen to an ectophytic parasite.</title>
        <authorList>
            <person name="Xu C."/>
            <person name="Chen H."/>
            <person name="Gleason M.L."/>
            <person name="Xu J.R."/>
            <person name="Liu H."/>
            <person name="Zhang R."/>
            <person name="Sun G."/>
        </authorList>
    </citation>
    <scope>NUCLEOTIDE SEQUENCE [LARGE SCALE GENOMIC DNA]</scope>
    <source>
        <strain evidence="16 17">LNHT1506</strain>
    </source>
</reference>
<dbReference type="SUPFAM" id="SSF63380">
    <property type="entry name" value="Riboflavin synthase domain-like"/>
    <property type="match status" value="1"/>
</dbReference>
<dbReference type="SFLD" id="SFLDG01168">
    <property type="entry name" value="Ferric_reductase_subgroup_(FRE"/>
    <property type="match status" value="1"/>
</dbReference>
<keyword evidence="17" id="KW-1185">Reference proteome</keyword>
<evidence type="ECO:0000256" key="10">
    <source>
        <dbReference type="ARBA" id="ARBA00023065"/>
    </source>
</evidence>
<dbReference type="InterPro" id="IPR050369">
    <property type="entry name" value="RBOH/FRE"/>
</dbReference>
<dbReference type="Gene3D" id="3.40.50.80">
    <property type="entry name" value="Nucleotide-binding domain of ferredoxin-NADP reductase (FNR) module"/>
    <property type="match status" value="1"/>
</dbReference>
<keyword evidence="7" id="KW-0249">Electron transport</keyword>
<dbReference type="InterPro" id="IPR017927">
    <property type="entry name" value="FAD-bd_FR_type"/>
</dbReference>
<keyword evidence="9" id="KW-0560">Oxidoreductase</keyword>
<keyword evidence="6" id="KW-0521">NADP</keyword>
<dbReference type="OrthoDB" id="167398at2759"/>
<dbReference type="InterPro" id="IPR002048">
    <property type="entry name" value="EF_hand_dom"/>
</dbReference>
<evidence type="ECO:0000256" key="9">
    <source>
        <dbReference type="ARBA" id="ARBA00023002"/>
    </source>
</evidence>
<keyword evidence="3 13" id="KW-0812">Transmembrane</keyword>
<dbReference type="Pfam" id="PF08030">
    <property type="entry name" value="NAD_binding_6"/>
    <property type="match status" value="1"/>
</dbReference>
<evidence type="ECO:0000313" key="17">
    <source>
        <dbReference type="Proteomes" id="UP000503462"/>
    </source>
</evidence>
<evidence type="ECO:0000256" key="5">
    <source>
        <dbReference type="ARBA" id="ARBA00022837"/>
    </source>
</evidence>
<dbReference type="GO" id="GO:0005509">
    <property type="term" value="F:calcium ion binding"/>
    <property type="evidence" value="ECO:0007669"/>
    <property type="project" value="InterPro"/>
</dbReference>
<keyword evidence="11 13" id="KW-0472">Membrane</keyword>
<feature type="domain" description="EF-hand" evidence="14">
    <location>
        <begin position="16"/>
        <end position="51"/>
    </location>
</feature>
<evidence type="ECO:0000256" key="1">
    <source>
        <dbReference type="ARBA" id="ARBA00004141"/>
    </source>
</evidence>
<feature type="transmembrane region" description="Helical" evidence="13">
    <location>
        <begin position="339"/>
        <end position="358"/>
    </location>
</feature>
<gene>
    <name evidence="16" type="ORF">AMS68_007382</name>
</gene>
<accession>A0A6H0Y4L2</accession>
<dbReference type="InterPro" id="IPR017938">
    <property type="entry name" value="Riboflavin_synthase-like_b-brl"/>
</dbReference>
<dbReference type="PROSITE" id="PS00018">
    <property type="entry name" value="EF_HAND_1"/>
    <property type="match status" value="1"/>
</dbReference>
<evidence type="ECO:0000256" key="11">
    <source>
        <dbReference type="ARBA" id="ARBA00023136"/>
    </source>
</evidence>
<evidence type="ECO:0000259" key="14">
    <source>
        <dbReference type="PROSITE" id="PS50222"/>
    </source>
</evidence>
<dbReference type="PANTHER" id="PTHR11972:SF153">
    <property type="entry name" value="SUPEROXIDE-GENERATING NADPH OXIDASE HEAVY CHAIN SUBUNIT A"/>
    <property type="match status" value="1"/>
</dbReference>
<dbReference type="Pfam" id="PF01794">
    <property type="entry name" value="Ferric_reduct"/>
    <property type="match status" value="1"/>
</dbReference>
<keyword evidence="8 13" id="KW-1133">Transmembrane helix</keyword>
<evidence type="ECO:0000256" key="3">
    <source>
        <dbReference type="ARBA" id="ARBA00022692"/>
    </source>
</evidence>
<dbReference type="Gene3D" id="1.10.238.10">
    <property type="entry name" value="EF-hand"/>
    <property type="match status" value="1"/>
</dbReference>
<keyword evidence="5" id="KW-0106">Calcium</keyword>
<feature type="transmembrane region" description="Helical" evidence="13">
    <location>
        <begin position="147"/>
        <end position="166"/>
    </location>
</feature>
<feature type="domain" description="FAD-binding FR-type" evidence="15">
    <location>
        <begin position="362"/>
        <end position="463"/>
    </location>
</feature>
<dbReference type="InterPro" id="IPR011992">
    <property type="entry name" value="EF-hand-dom_pair"/>
</dbReference>
<dbReference type="SFLD" id="SFLDG01169">
    <property type="entry name" value="NADPH_oxidase_subgroup_(NOX)"/>
    <property type="match status" value="1"/>
</dbReference>
<dbReference type="Proteomes" id="UP000503462">
    <property type="component" value="Chromosome 5"/>
</dbReference>
<feature type="region of interest" description="Disordered" evidence="12">
    <location>
        <begin position="496"/>
        <end position="540"/>
    </location>
</feature>
<dbReference type="SUPFAM" id="SSF47473">
    <property type="entry name" value="EF-hand"/>
    <property type="match status" value="1"/>
</dbReference>
<proteinExistence type="predicted"/>
<feature type="transmembrane region" description="Helical" evidence="13">
    <location>
        <begin position="178"/>
        <end position="208"/>
    </location>
</feature>
<feature type="transmembrane region" description="Helical" evidence="13">
    <location>
        <begin position="315"/>
        <end position="333"/>
    </location>
</feature>
<dbReference type="GO" id="GO:0016175">
    <property type="term" value="F:superoxide-generating NAD(P)H oxidase activity"/>
    <property type="evidence" value="ECO:0007669"/>
    <property type="project" value="TreeGrafter"/>
</dbReference>
<feature type="compositionally biased region" description="Polar residues" evidence="12">
    <location>
        <begin position="514"/>
        <end position="525"/>
    </location>
</feature>
<keyword evidence="4" id="KW-0274">FAD</keyword>
<comment type="subcellular location">
    <subcellularLocation>
        <location evidence="1">Membrane</location>
        <topology evidence="1">Multi-pass membrane protein</topology>
    </subcellularLocation>
</comment>
<dbReference type="InterPro" id="IPR039261">
    <property type="entry name" value="FNR_nucleotide-bd"/>
</dbReference>
<evidence type="ECO:0000313" key="16">
    <source>
        <dbReference type="EMBL" id="QIX01865.1"/>
    </source>
</evidence>
<keyword evidence="10" id="KW-0406">Ion transport</keyword>
<feature type="transmembrane region" description="Helical" evidence="13">
    <location>
        <begin position="229"/>
        <end position="247"/>
    </location>
</feature>
<evidence type="ECO:0000256" key="13">
    <source>
        <dbReference type="SAM" id="Phobius"/>
    </source>
</evidence>
<dbReference type="Pfam" id="PF08022">
    <property type="entry name" value="FAD_binding_8"/>
    <property type="match status" value="1"/>
</dbReference>
<dbReference type="Gene3D" id="2.40.30.10">
    <property type="entry name" value="Translation factors"/>
    <property type="match status" value="1"/>
</dbReference>
<dbReference type="CDD" id="cd06186">
    <property type="entry name" value="NOX_Duox_like_FAD_NADP"/>
    <property type="match status" value="1"/>
</dbReference>
<dbReference type="InterPro" id="IPR018247">
    <property type="entry name" value="EF_Hand_1_Ca_BS"/>
</dbReference>
<dbReference type="GO" id="GO:0006811">
    <property type="term" value="P:monoatomic ion transport"/>
    <property type="evidence" value="ECO:0007669"/>
    <property type="project" value="UniProtKB-KW"/>
</dbReference>
<protein>
    <recommendedName>
        <fullName evidence="18">FAD-binding FR-type domain-containing protein</fullName>
    </recommendedName>
</protein>
<sequence>MDKLQPYDSNPEHKELTNDELEAFFADIDTDNDGFITIDELEAKLEKVHDEIAPAPEKHHLHHPHRRSTLQGDVEAGTDDDLKHFLQRLLPGTQQRIDRDQFISHVRAWHIPSQDQTSDDHGDEKQEKALPIGRRLRARWSVDGPKIVFILCVSALTIGLSVWQGVKYINSPDIRAALGWGVIMAKFFAGALYSITFFLILSMSRVFATFMRRFYYISRFINWDRSQSFHIWMACIMVVFATLHGIGHLTGTFLTGSQADRRPALRALYSDPEISYSYADYVARVPGWTGIVSLGLVWVLSLLSMPAVRRWSYELFQLGHLLMFPIFGLLAAHGTAQILGQYPMLGFWLIVLVVLVIMERCQRIIRGFIRVDAKLTVLDDETVTLICFKSGGKPWRYAAGQYVFLQVPSLSLFQWHPFTISACREDKLQLHIKTDGNWTKKLRNLEGSIQVGIDGPFGAPAQRFYDFDKSIIVGSGIGVTPFSAIVTDLEQDLSREQDPWTKRRRGSSVGPRRLSSSVARQTSDIETPARGRDNSAVSEKTLASNTRRVDFHWTVRDKAHLLWFSSLLNRAHDLSESAALKDTSQAPLDLNIHVHVTAKRKNISTHVFRYLLDSHRTKAAPYSALTGLKARSNFGRPDFVRIMDKYHDELVRDGVSDEKVGVFYCGTPVVGAILSDQCHELTAKSRQDGTKIRYIFMIEVFG</sequence>
<evidence type="ECO:0000256" key="6">
    <source>
        <dbReference type="ARBA" id="ARBA00022857"/>
    </source>
</evidence>
<dbReference type="InterPro" id="IPR013130">
    <property type="entry name" value="Fe3_Rdtase_TM_dom"/>
</dbReference>
<dbReference type="InterPro" id="IPR013121">
    <property type="entry name" value="Fe_red_NAD-bd_6"/>
</dbReference>
<organism evidence="16 17">
    <name type="scientific">Peltaster fructicola</name>
    <dbReference type="NCBI Taxonomy" id="286661"/>
    <lineage>
        <taxon>Eukaryota</taxon>
        <taxon>Fungi</taxon>
        <taxon>Dikarya</taxon>
        <taxon>Ascomycota</taxon>
        <taxon>Pezizomycotina</taxon>
        <taxon>Dothideomycetes</taxon>
        <taxon>Dothideomycetes incertae sedis</taxon>
        <taxon>Peltaster</taxon>
    </lineage>
</organism>
<name>A0A6H0Y4L2_9PEZI</name>
<dbReference type="AlphaFoldDB" id="A0A6H0Y4L2"/>
<evidence type="ECO:0000256" key="4">
    <source>
        <dbReference type="ARBA" id="ARBA00022827"/>
    </source>
</evidence>